<dbReference type="AlphaFoldDB" id="A0A3B0V6Z4"/>
<dbReference type="GO" id="GO:0004775">
    <property type="term" value="F:succinate-CoA ligase (ADP-forming) activity"/>
    <property type="evidence" value="ECO:0007669"/>
    <property type="project" value="UniProtKB-EC"/>
</dbReference>
<dbReference type="SUPFAM" id="SSF52210">
    <property type="entry name" value="Succinyl-CoA synthetase domains"/>
    <property type="match status" value="1"/>
</dbReference>
<evidence type="ECO:0000313" key="1">
    <source>
        <dbReference type="EMBL" id="VAW38721.1"/>
    </source>
</evidence>
<reference evidence="1" key="1">
    <citation type="submission" date="2018-06" db="EMBL/GenBank/DDBJ databases">
        <authorList>
            <person name="Zhirakovskaya E."/>
        </authorList>
    </citation>
    <scope>NUCLEOTIDE SEQUENCE</scope>
</reference>
<dbReference type="InterPro" id="IPR016102">
    <property type="entry name" value="Succinyl-CoA_synth-like"/>
</dbReference>
<dbReference type="SUPFAM" id="SSF51735">
    <property type="entry name" value="NAD(P)-binding Rossmann-fold domains"/>
    <property type="match status" value="1"/>
</dbReference>
<gene>
    <name evidence="1" type="ORF">MNBD_DELTA02-592</name>
</gene>
<name>A0A3B0V6Z4_9ZZZZ</name>
<proteinExistence type="predicted"/>
<dbReference type="Gene3D" id="3.40.50.261">
    <property type="entry name" value="Succinyl-CoA synthetase domains"/>
    <property type="match status" value="1"/>
</dbReference>
<dbReference type="GO" id="GO:0004776">
    <property type="term" value="F:succinate-CoA ligase (GDP-forming) activity"/>
    <property type="evidence" value="ECO:0007669"/>
    <property type="project" value="TreeGrafter"/>
</dbReference>
<dbReference type="PANTHER" id="PTHR11117">
    <property type="entry name" value="SUCCINYL-COA LIGASE SUBUNIT ALPHA"/>
    <property type="match status" value="1"/>
</dbReference>
<dbReference type="InterPro" id="IPR036969">
    <property type="entry name" value="Citrate_synthase_sf"/>
</dbReference>
<dbReference type="GO" id="GO:0006099">
    <property type="term" value="P:tricarboxylic acid cycle"/>
    <property type="evidence" value="ECO:0007669"/>
    <property type="project" value="TreeGrafter"/>
</dbReference>
<dbReference type="GO" id="GO:0046912">
    <property type="term" value="F:acyltransferase activity, acyl groups converted into alkyl on transfer"/>
    <property type="evidence" value="ECO:0007669"/>
    <property type="project" value="InterPro"/>
</dbReference>
<dbReference type="InterPro" id="IPR036291">
    <property type="entry name" value="NAD(P)-bd_dom_sf"/>
</dbReference>
<dbReference type="EC" id="6.2.1.5" evidence="1"/>
<organism evidence="1">
    <name type="scientific">hydrothermal vent metagenome</name>
    <dbReference type="NCBI Taxonomy" id="652676"/>
    <lineage>
        <taxon>unclassified sequences</taxon>
        <taxon>metagenomes</taxon>
        <taxon>ecological metagenomes</taxon>
    </lineage>
</organism>
<dbReference type="GO" id="GO:0009361">
    <property type="term" value="C:succinate-CoA ligase complex (ADP-forming)"/>
    <property type="evidence" value="ECO:0007669"/>
    <property type="project" value="TreeGrafter"/>
</dbReference>
<protein>
    <submittedName>
        <fullName evidence="1">Succinyl-CoA ligase [ADP-forming] alpha chain</fullName>
        <ecNumber evidence="1">6.2.1.5</ecNumber>
    </submittedName>
</protein>
<sequence length="903" mass="97799">MHKEGVKSFPYFVGINSLAELATKEDKVCVLNILGTESRTVTPVSHEFSGQNIVFGTGPGKSGQRLETKSGDIPVFNSIKEGMEAGHRFNTLVVYLPPSGVKDGVAEAVRFNPDLKKVVILTEKVAVSDSRTIRAICQTNGVDVFGANCLGLADAWNNVRIGGALGGSKPEESLVKGSVALFSNSGNFTTTIAVYLLTQGWGTTTSLSSGKDVYIHYGPAEFFHALDNDDRSTSAVIYVEPGGYYEHGLKITKPTVACIVGRWKARLSKACGHAGSLAGSGDDAKAKEKWFMDYFDVDSIYTPENPVVSKKGAVVTNIAYIPEALTAVQKLNGIESDFAPRGDLSLKCWFASNAGYKLPAEINVKPVRAISPYGEQIDVISRQKGAQLPRQTMKDTSGASMMDPKTQVSKIHGLSILEASKRTLEENLVFSLLKEYPDAYGKRLANIALNSFVNHYNDASLIAANAARENGNSPNTVLSAAVAIIGKGKVADSIATAKLLIDKFQHTGLECPSEDFDYSDILKELTDDNKAALSHPNPCARGITLKEALEGMERPSVFVNFVIEASGGKPSSGALLAAIWTTLAWNAYMTKVISKATLTTLSWHSRIFSTMVGCSVPAKKHTATSFCGIDNAELVAGWSFTETAFLALIGRKPTGEELFEFSMLLGLIITNGPGTISAQGAKGGVSADGPAETERVQINKAMIGFMTHTGFAHGGNGYEAIAFLIERFKDEGLKDPSSPKHGLDLKAIASQYADWYKAYKVEQKSIGNIEYKKIPCVNHPIFKGKPVNFDPRERFVTELFEEKGIYNVFLDFYSNLVNSLFESKVTKNVYCVNVDAVIAVILLKIVWKPFIEGTISDEEVESAAFTTFLFGRMIGCAAEVDDHTNRGRNMDTRTAASKCSYVR</sequence>
<dbReference type="PANTHER" id="PTHR11117:SF2">
    <property type="entry name" value="SUCCINATE--COA LIGASE [ADP_GDP-FORMING] SUBUNIT ALPHA, MITOCHONDRIAL"/>
    <property type="match status" value="1"/>
</dbReference>
<keyword evidence="1" id="KW-0436">Ligase</keyword>
<accession>A0A3B0V6Z4</accession>
<dbReference type="EMBL" id="UOEZ01000078">
    <property type="protein sequence ID" value="VAW38721.1"/>
    <property type="molecule type" value="Genomic_DNA"/>
</dbReference>
<dbReference type="Gene3D" id="3.40.50.720">
    <property type="entry name" value="NAD(P)-binding Rossmann-like Domain"/>
    <property type="match status" value="1"/>
</dbReference>
<dbReference type="SUPFAM" id="SSF48256">
    <property type="entry name" value="Citrate synthase"/>
    <property type="match status" value="1"/>
</dbReference>